<name>A0A1I6VR63_9FLAO</name>
<gene>
    <name evidence="1" type="ORF">SAMN04487906_3297</name>
</gene>
<keyword evidence="1" id="KW-0413">Isomerase</keyword>
<evidence type="ECO:0000313" key="1">
    <source>
        <dbReference type="EMBL" id="SFT16215.1"/>
    </source>
</evidence>
<accession>A0A1I6VR63</accession>
<dbReference type="Proteomes" id="UP000183209">
    <property type="component" value="Unassembled WGS sequence"/>
</dbReference>
<evidence type="ECO:0000313" key="2">
    <source>
        <dbReference type="Proteomes" id="UP000183209"/>
    </source>
</evidence>
<dbReference type="AlphaFoldDB" id="A0A1I6VR63"/>
<dbReference type="GO" id="GO:0016853">
    <property type="term" value="F:isomerase activity"/>
    <property type="evidence" value="ECO:0007669"/>
    <property type="project" value="UniProtKB-KW"/>
</dbReference>
<dbReference type="EMBL" id="FPAG01000012">
    <property type="protein sequence ID" value="SFT16215.1"/>
    <property type="molecule type" value="Genomic_DNA"/>
</dbReference>
<dbReference type="SUPFAM" id="SSF51658">
    <property type="entry name" value="Xylose isomerase-like"/>
    <property type="match status" value="1"/>
</dbReference>
<sequence length="308" mass="35757">MSLKRYLLNHETNHAMKKTALLLLIFLFGILCTALSQERVLFFQTNWGNQLSWDEFCKKAKASGFDGIDIWLPNNKESQQDLKEALAKYDLKLNLMHGTVKGIPLAESLKKYETRLEELMQWNPVLINSHTGSDFFSYEDNLKFIAIGNKLSKKYNIPVYHETHRGRFSYSMTETLKYLDKAKELPLTLDMSHWMVVHESLLQNQPDRWDTIIDNVHHIHARVGFQEGPQVNDPEAPEWKNALKAHIDIWERIIKKGLKEHQGVFTVTSEFGPPSYMPTAPYTRMPLGDQWKANVFVMNALKQRLGIQ</sequence>
<reference evidence="1 2" key="1">
    <citation type="submission" date="2016-10" db="EMBL/GenBank/DDBJ databases">
        <authorList>
            <person name="de Groot N.N."/>
        </authorList>
    </citation>
    <scope>NUCLEOTIDE SEQUENCE [LARGE SCALE GENOMIC DNA]</scope>
    <source>
        <strain evidence="1 2">CGMCC 1.6114</strain>
    </source>
</reference>
<organism evidence="1 2">
    <name type="scientific">Zhouia amylolytica</name>
    <dbReference type="NCBI Taxonomy" id="376730"/>
    <lineage>
        <taxon>Bacteria</taxon>
        <taxon>Pseudomonadati</taxon>
        <taxon>Bacteroidota</taxon>
        <taxon>Flavobacteriia</taxon>
        <taxon>Flavobacteriales</taxon>
        <taxon>Flavobacteriaceae</taxon>
        <taxon>Zhouia</taxon>
    </lineage>
</organism>
<dbReference type="InterPro" id="IPR036237">
    <property type="entry name" value="Xyl_isomerase-like_sf"/>
</dbReference>
<proteinExistence type="predicted"/>
<protein>
    <submittedName>
        <fullName evidence="1">Sugar phosphate isomerase/epimerase</fullName>
    </submittedName>
</protein>
<dbReference type="Gene3D" id="3.20.20.150">
    <property type="entry name" value="Divalent-metal-dependent TIM barrel enzymes"/>
    <property type="match status" value="1"/>
</dbReference>